<evidence type="ECO:0000259" key="2">
    <source>
        <dbReference type="Pfam" id="PF13400"/>
    </source>
</evidence>
<keyword evidence="1" id="KW-0472">Membrane</keyword>
<dbReference type="SUPFAM" id="SSF51126">
    <property type="entry name" value="Pectin lyase-like"/>
    <property type="match status" value="1"/>
</dbReference>
<name>A0A178XFZ0_SINSA</name>
<gene>
    <name evidence="3" type="ORF">ATB98_22755</name>
</gene>
<keyword evidence="1" id="KW-1133">Transmembrane helix</keyword>
<keyword evidence="1" id="KW-0812">Transmembrane</keyword>
<dbReference type="OrthoDB" id="7210116at2"/>
<dbReference type="EMBL" id="LNQB01000102">
    <property type="protein sequence ID" value="OAP34154.1"/>
    <property type="molecule type" value="Genomic_DNA"/>
</dbReference>
<dbReference type="Pfam" id="PF13400">
    <property type="entry name" value="Tad"/>
    <property type="match status" value="1"/>
</dbReference>
<proteinExistence type="predicted"/>
<dbReference type="Proteomes" id="UP000078507">
    <property type="component" value="Unassembled WGS sequence"/>
</dbReference>
<accession>A0A178XFZ0</accession>
<dbReference type="STRING" id="36856.ATB98_22755"/>
<keyword evidence="4" id="KW-1185">Reference proteome</keyword>
<evidence type="ECO:0000256" key="1">
    <source>
        <dbReference type="SAM" id="Phobius"/>
    </source>
</evidence>
<sequence length="444" mass="46242">MRAATFRLQLRRLVRNEDGNFAVLGAIGFIPIIGAAALTLDFVGAYLEAEKIQSALDAAALGSVRAYGEGATEDEAHETAEKFFWGNYALPQQSVVDALAAPTDPATVALSVDFTRSVNEDTAAAAFNFEYKPLFLERLPLQIRRQAVATRTAGAEACILALHHTADRAFEVSGSAAADLTGCAVLSNSNDDQSIYIGGTGTLKAECLYAAGGIYGSTQAIELACPSAVEGSPRISDPFAGKVLPKTSTRIDLSGCGQNFVAGGGGNGDCNGTGKTPKNADGYVVTLKPGTYASLEFKGAVKLEPGDYIIDGGLLELGSQTVVSGEGVTFFLMNNAAVKINGGATFNISPSLEGDWAGFSIVAAHGNAKSAIINGNSMSSLTGIVYLPDSAELQYSGNGTTSGECIRLIAQEITLTGNSTFKMDCSSQLANTHFNYPGIIRLVR</sequence>
<feature type="domain" description="Putative Flp pilus-assembly TadG-like N-terminal" evidence="2">
    <location>
        <begin position="19"/>
        <end position="63"/>
    </location>
</feature>
<dbReference type="AlphaFoldDB" id="A0A178XFZ0"/>
<organism evidence="3 4">
    <name type="scientific">Sinorhizobium saheli</name>
    <dbReference type="NCBI Taxonomy" id="36856"/>
    <lineage>
        <taxon>Bacteria</taxon>
        <taxon>Pseudomonadati</taxon>
        <taxon>Pseudomonadota</taxon>
        <taxon>Alphaproteobacteria</taxon>
        <taxon>Hyphomicrobiales</taxon>
        <taxon>Rhizobiaceae</taxon>
        <taxon>Sinorhizobium/Ensifer group</taxon>
        <taxon>Sinorhizobium</taxon>
    </lineage>
</organism>
<comment type="caution">
    <text evidence="3">The sequence shown here is derived from an EMBL/GenBank/DDBJ whole genome shotgun (WGS) entry which is preliminary data.</text>
</comment>
<dbReference type="InterPro" id="IPR028087">
    <property type="entry name" value="Tad_N"/>
</dbReference>
<dbReference type="RefSeq" id="WP_066879264.1">
    <property type="nucleotide sequence ID" value="NZ_LNQB01000102.1"/>
</dbReference>
<evidence type="ECO:0000313" key="4">
    <source>
        <dbReference type="Proteomes" id="UP000078507"/>
    </source>
</evidence>
<dbReference type="InterPro" id="IPR011050">
    <property type="entry name" value="Pectin_lyase_fold/virulence"/>
</dbReference>
<evidence type="ECO:0000313" key="3">
    <source>
        <dbReference type="EMBL" id="OAP34154.1"/>
    </source>
</evidence>
<reference evidence="3 4" key="1">
    <citation type="submission" date="2015-11" db="EMBL/GenBank/DDBJ databases">
        <title>Ensifer anhuiense sp. nov., an effective nitrogen fixation bacterium with Glycine soja.</title>
        <authorList>
            <person name="Yan H."/>
            <person name="Chen W."/>
        </authorList>
    </citation>
    <scope>NUCLEOTIDE SEQUENCE [LARGE SCALE GENOMIC DNA]</scope>
    <source>
        <strain evidence="3 4">LMG 7837</strain>
    </source>
</reference>
<feature type="transmembrane region" description="Helical" evidence="1">
    <location>
        <begin position="21"/>
        <end position="47"/>
    </location>
</feature>
<protein>
    <recommendedName>
        <fullName evidence="2">Putative Flp pilus-assembly TadG-like N-terminal domain-containing protein</fullName>
    </recommendedName>
</protein>